<dbReference type="Pfam" id="PF00534">
    <property type="entry name" value="Glycos_transf_1"/>
    <property type="match status" value="1"/>
</dbReference>
<accession>A0ABP3EF67</accession>
<dbReference type="Pfam" id="PF13439">
    <property type="entry name" value="Glyco_transf_4"/>
    <property type="match status" value="1"/>
</dbReference>
<feature type="region of interest" description="Disordered" evidence="3">
    <location>
        <begin position="771"/>
        <end position="803"/>
    </location>
</feature>
<comment type="caution">
    <text evidence="7">The sequence shown here is derived from an EMBL/GenBank/DDBJ whole genome shotgun (WGS) entry which is preliminary data.</text>
</comment>
<evidence type="ECO:0000259" key="4">
    <source>
        <dbReference type="Pfam" id="PF00534"/>
    </source>
</evidence>
<evidence type="ECO:0000256" key="1">
    <source>
        <dbReference type="ARBA" id="ARBA00022676"/>
    </source>
</evidence>
<feature type="domain" description="Glycosyltransferase 2-like" evidence="5">
    <location>
        <begin position="395"/>
        <end position="498"/>
    </location>
</feature>
<evidence type="ECO:0000256" key="3">
    <source>
        <dbReference type="SAM" id="MobiDB-lite"/>
    </source>
</evidence>
<evidence type="ECO:0000313" key="7">
    <source>
        <dbReference type="EMBL" id="GAA0258460.1"/>
    </source>
</evidence>
<evidence type="ECO:0008006" key="9">
    <source>
        <dbReference type="Google" id="ProtNLM"/>
    </source>
</evidence>
<evidence type="ECO:0000259" key="5">
    <source>
        <dbReference type="Pfam" id="PF00535"/>
    </source>
</evidence>
<dbReference type="InterPro" id="IPR029044">
    <property type="entry name" value="Nucleotide-diphossugar_trans"/>
</dbReference>
<dbReference type="PANTHER" id="PTHR12526">
    <property type="entry name" value="GLYCOSYLTRANSFERASE"/>
    <property type="match status" value="1"/>
</dbReference>
<evidence type="ECO:0000259" key="6">
    <source>
        <dbReference type="Pfam" id="PF13439"/>
    </source>
</evidence>
<dbReference type="Gene3D" id="3.40.50.2000">
    <property type="entry name" value="Glycogen Phosphorylase B"/>
    <property type="match status" value="2"/>
</dbReference>
<dbReference type="PANTHER" id="PTHR12526:SF635">
    <property type="entry name" value="GLYCOSYL TRANSFERASE GROUP 1"/>
    <property type="match status" value="1"/>
</dbReference>
<keyword evidence="2" id="KW-0808">Transferase</keyword>
<sequence>MAHFPITPPLRALIVTPSGVLGGAESWLLSMLDHTERLRPWVVLLSDGPLRSELNARGVPVIRLPTGRTGAAVAGAAARLVRTLRELDPDVVVGNGVKAQCVVAPAARLVGVPSVWVKHDHSFDRRLARRLAKASDRVVATADDVAVAARRADTLTITPPRSAPPVERDEAVRILRGLDVPAGERLLLAMPVRFVPYKGIDTAIRALAEPQARDWDLLAVGPDDPTRPDERERLASLAADWGVAGRVHLRQSIPAVGRLLAGVDAVAVLTRPDGPRTPGREGFGLTALEAQLAGVPVIAVDDGGPVARRVGPRPFGSVSRSAGLLVPPADPPALAGALGALSDDEVRAALGDEGRRRSADHPDATTQAARFAAVLAEVAHRPGAGLFRSDAPPVSVVSPVLDEAAVIDGLIGTLAAQLGPDDEYVLVDGGSTDGTVERIAAWHAEDPRIRLVRHGGGSIGYSRNRGVSAAVHEFIACTDAGCTPSASWLDGFRAAAAETVAAARRLPVGGGEHPAERPVELYVGVYSAAVRPDRWFEPAMAAMNWPDPVELRRRTAFRALYGRLFGRAFSAARVDGRSVGFTREVWHAAGGFPEHLRTAEDEAFGRAVRALGARTTLTLDAAVTWYQRHDVGAAFAQFRGYGRGGGTGRSGWLLRRDAIRFGGYVAVAAALTRGGRTGRLLALAGAAGYFSLPIARVLRRGQSPLVIPLVPLAALLKDGAKLIGTAEALLGSATGRYDDEAPPAENKPPEHWAYGWDGDAWTVIPRPLLTGEAGEAGEAGDAGDAGDAPREPARAGRVIEAEP</sequence>
<name>A0ABP3EF67_9ACTN</name>
<dbReference type="Pfam" id="PF00535">
    <property type="entry name" value="Glycos_transf_2"/>
    <property type="match status" value="1"/>
</dbReference>
<gene>
    <name evidence="7" type="ORF">GCM10009539_49760</name>
</gene>
<dbReference type="SUPFAM" id="SSF53448">
    <property type="entry name" value="Nucleotide-diphospho-sugar transferases"/>
    <property type="match status" value="1"/>
</dbReference>
<dbReference type="CDD" id="cd03801">
    <property type="entry name" value="GT4_PimA-like"/>
    <property type="match status" value="1"/>
</dbReference>
<feature type="domain" description="Glycosyltransferase subfamily 4-like N-terminal" evidence="6">
    <location>
        <begin position="22"/>
        <end position="150"/>
    </location>
</feature>
<proteinExistence type="predicted"/>
<dbReference type="RefSeq" id="WP_344651311.1">
    <property type="nucleotide sequence ID" value="NZ_BAAAGX010000018.1"/>
</dbReference>
<dbReference type="EMBL" id="BAAAGX010000018">
    <property type="protein sequence ID" value="GAA0258460.1"/>
    <property type="molecule type" value="Genomic_DNA"/>
</dbReference>
<feature type="domain" description="Glycosyl transferase family 1" evidence="4">
    <location>
        <begin position="185"/>
        <end position="356"/>
    </location>
</feature>
<protein>
    <recommendedName>
        <fullName evidence="9">Glycosyltransferase</fullName>
    </recommendedName>
</protein>
<reference evidence="8" key="1">
    <citation type="journal article" date="2019" name="Int. J. Syst. Evol. Microbiol.">
        <title>The Global Catalogue of Microorganisms (GCM) 10K type strain sequencing project: providing services to taxonomists for standard genome sequencing and annotation.</title>
        <authorList>
            <consortium name="The Broad Institute Genomics Platform"/>
            <consortium name="The Broad Institute Genome Sequencing Center for Infectious Disease"/>
            <person name="Wu L."/>
            <person name="Ma J."/>
        </authorList>
    </citation>
    <scope>NUCLEOTIDE SEQUENCE [LARGE SCALE GENOMIC DNA]</scope>
    <source>
        <strain evidence="8">JCM 10425</strain>
    </source>
</reference>
<dbReference type="InterPro" id="IPR028098">
    <property type="entry name" value="Glyco_trans_4-like_N"/>
</dbReference>
<dbReference type="InterPro" id="IPR001173">
    <property type="entry name" value="Glyco_trans_2-like"/>
</dbReference>
<organism evidence="7 8">
    <name type="scientific">Cryptosporangium japonicum</name>
    <dbReference type="NCBI Taxonomy" id="80872"/>
    <lineage>
        <taxon>Bacteria</taxon>
        <taxon>Bacillati</taxon>
        <taxon>Actinomycetota</taxon>
        <taxon>Actinomycetes</taxon>
        <taxon>Cryptosporangiales</taxon>
        <taxon>Cryptosporangiaceae</taxon>
        <taxon>Cryptosporangium</taxon>
    </lineage>
</organism>
<dbReference type="SUPFAM" id="SSF53756">
    <property type="entry name" value="UDP-Glycosyltransferase/glycogen phosphorylase"/>
    <property type="match status" value="1"/>
</dbReference>
<dbReference type="Gene3D" id="3.90.550.10">
    <property type="entry name" value="Spore Coat Polysaccharide Biosynthesis Protein SpsA, Chain A"/>
    <property type="match status" value="1"/>
</dbReference>
<evidence type="ECO:0000256" key="2">
    <source>
        <dbReference type="ARBA" id="ARBA00022679"/>
    </source>
</evidence>
<keyword evidence="1" id="KW-0328">Glycosyltransferase</keyword>
<keyword evidence="8" id="KW-1185">Reference proteome</keyword>
<dbReference type="InterPro" id="IPR001296">
    <property type="entry name" value="Glyco_trans_1"/>
</dbReference>
<feature type="compositionally biased region" description="Basic and acidic residues" evidence="3">
    <location>
        <begin position="787"/>
        <end position="803"/>
    </location>
</feature>
<evidence type="ECO:0000313" key="8">
    <source>
        <dbReference type="Proteomes" id="UP001500967"/>
    </source>
</evidence>
<dbReference type="Proteomes" id="UP001500967">
    <property type="component" value="Unassembled WGS sequence"/>
</dbReference>